<comment type="caution">
    <text evidence="1">The sequence shown here is derived from an EMBL/GenBank/DDBJ whole genome shotgun (WGS) entry which is preliminary data.</text>
</comment>
<keyword evidence="2" id="KW-1185">Reference proteome</keyword>
<proteinExistence type="predicted"/>
<sequence>MRHAAVSPTQVLILNISSGRMDGLSWTSVVQSTSRGRYSAWRVVLAFQGWCLNLAYQADTNNCADFNPYIIYLPCSCFMEPVVPQPACTWMYVWESVISCFKSMSCHDEDTVFDSEVEMGSMGESGEMGI</sequence>
<evidence type="ECO:0000313" key="2">
    <source>
        <dbReference type="Proteomes" id="UP000814176"/>
    </source>
</evidence>
<dbReference type="RefSeq" id="XP_047782184.1">
    <property type="nucleotide sequence ID" value="XM_047921423.1"/>
</dbReference>
<organism evidence="1 2">
    <name type="scientific">Rhodofomes roseus</name>
    <dbReference type="NCBI Taxonomy" id="34475"/>
    <lineage>
        <taxon>Eukaryota</taxon>
        <taxon>Fungi</taxon>
        <taxon>Dikarya</taxon>
        <taxon>Basidiomycota</taxon>
        <taxon>Agaricomycotina</taxon>
        <taxon>Agaricomycetes</taxon>
        <taxon>Polyporales</taxon>
        <taxon>Rhodofomes</taxon>
    </lineage>
</organism>
<gene>
    <name evidence="1" type="ORF">C8Q71DRAFT_721213</name>
</gene>
<dbReference type="EMBL" id="JADCUA010000004">
    <property type="protein sequence ID" value="KAH9840718.1"/>
    <property type="molecule type" value="Genomic_DNA"/>
</dbReference>
<dbReference type="GeneID" id="72002155"/>
<accession>A0ABQ8KQL5</accession>
<name>A0ABQ8KQL5_9APHY</name>
<reference evidence="1 2" key="1">
    <citation type="journal article" date="2021" name="Environ. Microbiol.">
        <title>Gene family expansions and transcriptome signatures uncover fungal adaptations to wood decay.</title>
        <authorList>
            <person name="Hage H."/>
            <person name="Miyauchi S."/>
            <person name="Viragh M."/>
            <person name="Drula E."/>
            <person name="Min B."/>
            <person name="Chaduli D."/>
            <person name="Navarro D."/>
            <person name="Favel A."/>
            <person name="Norest M."/>
            <person name="Lesage-Meessen L."/>
            <person name="Balint B."/>
            <person name="Merenyi Z."/>
            <person name="de Eugenio L."/>
            <person name="Morin E."/>
            <person name="Martinez A.T."/>
            <person name="Baldrian P."/>
            <person name="Stursova M."/>
            <person name="Martinez M.J."/>
            <person name="Novotny C."/>
            <person name="Magnuson J.K."/>
            <person name="Spatafora J.W."/>
            <person name="Maurice S."/>
            <person name="Pangilinan J."/>
            <person name="Andreopoulos W."/>
            <person name="LaButti K."/>
            <person name="Hundley H."/>
            <person name="Na H."/>
            <person name="Kuo A."/>
            <person name="Barry K."/>
            <person name="Lipzen A."/>
            <person name="Henrissat B."/>
            <person name="Riley R."/>
            <person name="Ahrendt S."/>
            <person name="Nagy L.G."/>
            <person name="Grigoriev I.V."/>
            <person name="Martin F."/>
            <person name="Rosso M.N."/>
        </authorList>
    </citation>
    <scope>NUCLEOTIDE SEQUENCE [LARGE SCALE GENOMIC DNA]</scope>
    <source>
        <strain evidence="1 2">CIRM-BRFM 1785</strain>
    </source>
</reference>
<protein>
    <submittedName>
        <fullName evidence="1">Uncharacterized protein</fullName>
    </submittedName>
</protein>
<evidence type="ECO:0000313" key="1">
    <source>
        <dbReference type="EMBL" id="KAH9840718.1"/>
    </source>
</evidence>
<dbReference type="Proteomes" id="UP000814176">
    <property type="component" value="Unassembled WGS sequence"/>
</dbReference>